<dbReference type="InterPro" id="IPR001466">
    <property type="entry name" value="Beta-lactam-related"/>
</dbReference>
<dbReference type="Pfam" id="PF00144">
    <property type="entry name" value="Beta-lactamase"/>
    <property type="match status" value="1"/>
</dbReference>
<organism evidence="2 3">
    <name type="scientific">Microbulbifer spongiae</name>
    <dbReference type="NCBI Taxonomy" id="2944933"/>
    <lineage>
        <taxon>Bacteria</taxon>
        <taxon>Pseudomonadati</taxon>
        <taxon>Pseudomonadota</taxon>
        <taxon>Gammaproteobacteria</taxon>
        <taxon>Cellvibrionales</taxon>
        <taxon>Microbulbiferaceae</taxon>
        <taxon>Microbulbifer</taxon>
    </lineage>
</organism>
<keyword evidence="3" id="KW-1185">Reference proteome</keyword>
<gene>
    <name evidence="2" type="ORF">M8T91_10085</name>
</gene>
<reference evidence="2 3" key="1">
    <citation type="submission" date="2022-05" db="EMBL/GenBank/DDBJ databases">
        <title>Microbulbifer sp. nov., isolated from sponge.</title>
        <authorList>
            <person name="Gao L."/>
        </authorList>
    </citation>
    <scope>NUCLEOTIDE SEQUENCE [LARGE SCALE GENOMIC DNA]</scope>
    <source>
        <strain evidence="2 3">MI-G</strain>
    </source>
</reference>
<sequence length="381" mass="41335">MKIYGFCAPGFEALQDAFARNFRECGDTGAAFAVRQHDQLICSLWAGSADRNAECPFTEDTIANVFSASKGVLALMALQQVAAGKLDLDRPVADYWPEFTEGKATVTARQLLCHRSGLVAFRKRVDDKVIYDWHAACKEVSRTEPWWPPGSQQGYAPFLYGWGLGGLIERVAQKPLTELYRESLANPLDLDGGFGANGHRSHRIADVAPLKQPLPELRENAIGRAIKEDRKGPVAMAFGNPVSLVMGTNSPEWRSALIPAANGHFSARDLAAFYGDLAQKTPTTLSREWVSEASREQSCGHDKILQAEVRFGCGFILSGEAADLRFGGARGFGHPGAGGSVGFADPERGLGLGYITTRLGQSLFMDRRAVGLVRALYGLLS</sequence>
<evidence type="ECO:0000313" key="3">
    <source>
        <dbReference type="Proteomes" id="UP001321520"/>
    </source>
</evidence>
<dbReference type="EMBL" id="CP098023">
    <property type="protein sequence ID" value="WKD48287.1"/>
    <property type="molecule type" value="Genomic_DNA"/>
</dbReference>
<dbReference type="RefSeq" id="WP_301413978.1">
    <property type="nucleotide sequence ID" value="NZ_CP098023.1"/>
</dbReference>
<evidence type="ECO:0000259" key="1">
    <source>
        <dbReference type="Pfam" id="PF00144"/>
    </source>
</evidence>
<evidence type="ECO:0000313" key="2">
    <source>
        <dbReference type="EMBL" id="WKD48287.1"/>
    </source>
</evidence>
<proteinExistence type="predicted"/>
<dbReference type="InterPro" id="IPR052907">
    <property type="entry name" value="Beta-lactamase/esterase"/>
</dbReference>
<dbReference type="Gene3D" id="3.40.710.10">
    <property type="entry name" value="DD-peptidase/beta-lactamase superfamily"/>
    <property type="match status" value="1"/>
</dbReference>
<name>A0ABY9E7H2_9GAMM</name>
<dbReference type="PANTHER" id="PTHR43319:SF3">
    <property type="entry name" value="BETA-LACTAMASE-RELATED DOMAIN-CONTAINING PROTEIN"/>
    <property type="match status" value="1"/>
</dbReference>
<feature type="domain" description="Beta-lactamase-related" evidence="1">
    <location>
        <begin position="18"/>
        <end position="372"/>
    </location>
</feature>
<dbReference type="Proteomes" id="UP001321520">
    <property type="component" value="Chromosome"/>
</dbReference>
<dbReference type="InterPro" id="IPR012338">
    <property type="entry name" value="Beta-lactam/transpept-like"/>
</dbReference>
<dbReference type="PANTHER" id="PTHR43319">
    <property type="entry name" value="BETA-LACTAMASE-RELATED"/>
    <property type="match status" value="1"/>
</dbReference>
<dbReference type="SUPFAM" id="SSF56601">
    <property type="entry name" value="beta-lactamase/transpeptidase-like"/>
    <property type="match status" value="1"/>
</dbReference>
<accession>A0ABY9E7H2</accession>
<protein>
    <submittedName>
        <fullName evidence="2">Beta-lactamase family protein</fullName>
    </submittedName>
</protein>